<organism evidence="2 3">
    <name type="scientific">Candidatus Nealsonbacteria bacterium CG23_combo_of_CG06-09_8_20_14_all_39_17</name>
    <dbReference type="NCBI Taxonomy" id="1974722"/>
    <lineage>
        <taxon>Bacteria</taxon>
        <taxon>Candidatus Nealsoniibacteriota</taxon>
    </lineage>
</organism>
<keyword evidence="1" id="KW-1133">Transmembrane helix</keyword>
<dbReference type="InterPro" id="IPR043993">
    <property type="entry name" value="T4SS_pilin"/>
</dbReference>
<proteinExistence type="predicted"/>
<evidence type="ECO:0000313" key="3">
    <source>
        <dbReference type="Proteomes" id="UP000229976"/>
    </source>
</evidence>
<dbReference type="EMBL" id="PCRO01000013">
    <property type="protein sequence ID" value="PIP22996.1"/>
    <property type="molecule type" value="Genomic_DNA"/>
</dbReference>
<protein>
    <submittedName>
        <fullName evidence="2">Uncharacterized protein</fullName>
    </submittedName>
</protein>
<dbReference type="Pfam" id="PF18895">
    <property type="entry name" value="T4SS_pilin"/>
    <property type="match status" value="1"/>
</dbReference>
<comment type="caution">
    <text evidence="2">The sequence shown here is derived from an EMBL/GenBank/DDBJ whole genome shotgun (WGS) entry which is preliminary data.</text>
</comment>
<accession>A0A2G9YUS3</accession>
<dbReference type="AlphaFoldDB" id="A0A2G9YUS3"/>
<evidence type="ECO:0000256" key="1">
    <source>
        <dbReference type="SAM" id="Phobius"/>
    </source>
</evidence>
<name>A0A2G9YUS3_9BACT</name>
<reference evidence="2 3" key="1">
    <citation type="submission" date="2017-09" db="EMBL/GenBank/DDBJ databases">
        <title>Depth-based differentiation of microbial function through sediment-hosted aquifers and enrichment of novel symbionts in the deep terrestrial subsurface.</title>
        <authorList>
            <person name="Probst A.J."/>
            <person name="Ladd B."/>
            <person name="Jarett J.K."/>
            <person name="Geller-Mcgrath D.E."/>
            <person name="Sieber C.M."/>
            <person name="Emerson J.B."/>
            <person name="Anantharaman K."/>
            <person name="Thomas B.C."/>
            <person name="Malmstrom R."/>
            <person name="Stieglmeier M."/>
            <person name="Klingl A."/>
            <person name="Woyke T."/>
            <person name="Ryan C.M."/>
            <person name="Banfield J.F."/>
        </authorList>
    </citation>
    <scope>NUCLEOTIDE SEQUENCE [LARGE SCALE GENOMIC DNA]</scope>
    <source>
        <strain evidence="2">CG23_combo_of_CG06-09_8_20_14_all_39_17</strain>
    </source>
</reference>
<feature type="transmembrane region" description="Helical" evidence="1">
    <location>
        <begin position="82"/>
        <end position="106"/>
    </location>
</feature>
<evidence type="ECO:0000313" key="2">
    <source>
        <dbReference type="EMBL" id="PIP22996.1"/>
    </source>
</evidence>
<keyword evidence="1" id="KW-0812">Transmembrane</keyword>
<keyword evidence="1" id="KW-0472">Membrane</keyword>
<feature type="transmembrane region" description="Helical" evidence="1">
    <location>
        <begin position="118"/>
        <end position="139"/>
    </location>
</feature>
<gene>
    <name evidence="2" type="ORF">COX37_00975</name>
</gene>
<sequence>MKAKNIIITLLVTCLVFFAGANLAFGVGLCGGCGVVNGSDLGSCDNSLSCVNNKCEDPNSISFCSPIPSQDFKEVITGIIDMLFTLAIVVAPVMVLIGAFVFISSAGDAKKLKQGREIILYTVVGFVIILFAKAIVVLVETLVL</sequence>
<dbReference type="Proteomes" id="UP000229976">
    <property type="component" value="Unassembled WGS sequence"/>
</dbReference>